<keyword evidence="1" id="KW-1133">Transmembrane helix</keyword>
<dbReference type="RefSeq" id="WP_078347240.1">
    <property type="nucleotide sequence ID" value="NZ_MBTF01000004.1"/>
</dbReference>
<sequence length="114" mass="12860">MSDPVNPNQLDFNTDVPEDTVGIEGVFVDNNQKRTLESEKLKSRKQDRKERKSYAHKIFVLMCMWLFSVVIIIVASGNGSLYFTDSVLIAILTTSSANVIGLFILVSKYLFNPK</sequence>
<keyword evidence="1" id="KW-0472">Membrane</keyword>
<proteinExistence type="predicted"/>
<organism evidence="2 3">
    <name type="scientific">Mucilaginibacter pedocola</name>
    <dbReference type="NCBI Taxonomy" id="1792845"/>
    <lineage>
        <taxon>Bacteria</taxon>
        <taxon>Pseudomonadati</taxon>
        <taxon>Bacteroidota</taxon>
        <taxon>Sphingobacteriia</taxon>
        <taxon>Sphingobacteriales</taxon>
        <taxon>Sphingobacteriaceae</taxon>
        <taxon>Mucilaginibacter</taxon>
    </lineage>
</organism>
<dbReference type="Proteomes" id="UP000189739">
    <property type="component" value="Unassembled WGS sequence"/>
</dbReference>
<protein>
    <submittedName>
        <fullName evidence="2">Uncharacterized protein</fullName>
    </submittedName>
</protein>
<dbReference type="EMBL" id="MBTF01000004">
    <property type="protein sequence ID" value="OOQ60922.1"/>
    <property type="molecule type" value="Genomic_DNA"/>
</dbReference>
<gene>
    <name evidence="2" type="ORF">BC343_23460</name>
</gene>
<feature type="transmembrane region" description="Helical" evidence="1">
    <location>
        <begin position="87"/>
        <end position="111"/>
    </location>
</feature>
<feature type="transmembrane region" description="Helical" evidence="1">
    <location>
        <begin position="54"/>
        <end position="75"/>
    </location>
</feature>
<dbReference type="STRING" id="1792845.BC343_23460"/>
<keyword evidence="1" id="KW-0812">Transmembrane</keyword>
<comment type="caution">
    <text evidence="2">The sequence shown here is derived from an EMBL/GenBank/DDBJ whole genome shotgun (WGS) entry which is preliminary data.</text>
</comment>
<dbReference type="AlphaFoldDB" id="A0A1S9PIZ1"/>
<accession>A0A1S9PIZ1</accession>
<reference evidence="2 3" key="1">
    <citation type="submission" date="2016-07" db="EMBL/GenBank/DDBJ databases">
        <title>Genomic analysis of zinc-resistant bacterium Mucilaginibacter pedocola TBZ30.</title>
        <authorList>
            <person name="Huang J."/>
            <person name="Tang J."/>
        </authorList>
    </citation>
    <scope>NUCLEOTIDE SEQUENCE [LARGE SCALE GENOMIC DNA]</scope>
    <source>
        <strain evidence="2 3">TBZ30</strain>
    </source>
</reference>
<evidence type="ECO:0000313" key="3">
    <source>
        <dbReference type="Proteomes" id="UP000189739"/>
    </source>
</evidence>
<dbReference type="OrthoDB" id="799504at2"/>
<evidence type="ECO:0000313" key="2">
    <source>
        <dbReference type="EMBL" id="OOQ60922.1"/>
    </source>
</evidence>
<evidence type="ECO:0000256" key="1">
    <source>
        <dbReference type="SAM" id="Phobius"/>
    </source>
</evidence>
<keyword evidence="3" id="KW-1185">Reference proteome</keyword>
<name>A0A1S9PIZ1_9SPHI</name>